<comment type="caution">
    <text evidence="1">The sequence shown here is derived from an EMBL/GenBank/DDBJ whole genome shotgun (WGS) entry which is preliminary data.</text>
</comment>
<dbReference type="Proteomes" id="UP001642484">
    <property type="component" value="Unassembled WGS sequence"/>
</dbReference>
<reference evidence="1 2" key="1">
    <citation type="submission" date="2024-02" db="EMBL/GenBank/DDBJ databases">
        <authorList>
            <person name="Chen Y."/>
            <person name="Shah S."/>
            <person name="Dougan E. K."/>
            <person name="Thang M."/>
            <person name="Chan C."/>
        </authorList>
    </citation>
    <scope>NUCLEOTIDE SEQUENCE [LARGE SCALE GENOMIC DNA]</scope>
</reference>
<dbReference type="EMBL" id="CAXAMN010023284">
    <property type="protein sequence ID" value="CAK9076460.1"/>
    <property type="molecule type" value="Genomic_DNA"/>
</dbReference>
<proteinExistence type="predicted"/>
<evidence type="ECO:0000313" key="1">
    <source>
        <dbReference type="EMBL" id="CAK9076460.1"/>
    </source>
</evidence>
<accession>A0ABP0PP16</accession>
<keyword evidence="2" id="KW-1185">Reference proteome</keyword>
<organism evidence="1 2">
    <name type="scientific">Durusdinium trenchii</name>
    <dbReference type="NCBI Taxonomy" id="1381693"/>
    <lineage>
        <taxon>Eukaryota</taxon>
        <taxon>Sar</taxon>
        <taxon>Alveolata</taxon>
        <taxon>Dinophyceae</taxon>
        <taxon>Suessiales</taxon>
        <taxon>Symbiodiniaceae</taxon>
        <taxon>Durusdinium</taxon>
    </lineage>
</organism>
<protein>
    <submittedName>
        <fullName evidence="1">Uncharacterized protein</fullName>
    </submittedName>
</protein>
<name>A0ABP0PP16_9DINO</name>
<sequence>MNAVMVKIRQRSMTTSHGLVWAAQSVRVSVVSACRVLRFAHFKKTNKSGLNTIIEENAIPFELWLNHASLQGHVDGQLDRTEAPLTLTFIPGATPEELFAQCAADKGSLRTWAYTRGGQRTKARQSDLNVLMDKGRPSKIFRDQERGYGKDLFALYRQTRDGTKPHKVQLLQISGINARDADRILRDDDVIAASREQYLFFTAPVMNPYALPPAHVQLPTGVLQENGELSKIGLAFAGMKRCYHFVHGLPNQELRFTDSGLKKFRRFDAWNWRLAGYVQYVDDQLAAELRQVQRHHALRCAGSLSLRVLLGLVPDDATIDNTRITAEIVDQAALTLASVLGGFAVGFRGVPAAPGAAVRRRESPNMTFRAPFVRFLPRVSSSGRSLAGVDAASLPPLRPQADGEVGATLFCQALGPAFVHMLSEEQVQLDPVEEAARQHNAAILGLMREADLGQAQLHRGWSKAQGHSNATRSEWWLQHVAAGLARMGLGSVLQASDGQRYVKPTVLELSDSHTVALLQTHLQLSPDAVARSCTKHGSVKSDRSTLPAPATPAASALLAAPVTHVAPHPAPAMAAAPLLPVISKAPGTPTVCSSPLPTLLDPASGVVPASANAAASVGEVALTPAESADEGVLRTLHLTGGTDQLALNNLRNIFCMVARRAQTPTHLEAYMFLDQRVEAEESDILARLRELLHGGLARLPNDAGLPWEMHDIWLQWLDLACEEWPVSKLQRLAAGALLRPPRHAAPCKVVTAAAQSTARMCSWVPKELVAPKRLKQRPFCMRLSCRPFSSLFWAQPFSGRLSPRPRVLLHSAMLRPGVRWADVEDSEDEDIPRVLPFFVILHAFLAGVFDYRVSRETLETLQALLQRDPHLDDFSSIVWVRAGAFIDAVHRGSESSTTLRLWQAWLQLQVWRVDLPVPLSYLYIFGLTF</sequence>
<evidence type="ECO:0000313" key="2">
    <source>
        <dbReference type="Proteomes" id="UP001642484"/>
    </source>
</evidence>
<gene>
    <name evidence="1" type="ORF">CCMP2556_LOCUS37669</name>
</gene>